<dbReference type="SUPFAM" id="SSF109604">
    <property type="entry name" value="HD-domain/PDEase-like"/>
    <property type="match status" value="1"/>
</dbReference>
<reference evidence="2 3" key="1">
    <citation type="submission" date="2015-12" db="EMBL/GenBank/DDBJ databases">
        <title>Nitrous oxide reduction kinetics distinguish bacteria harboring typical versus atypical NosZ.</title>
        <authorList>
            <person name="Yoon S."/>
            <person name="Nissen S."/>
            <person name="Park D."/>
            <person name="Sanford R.A."/>
            <person name="Loeffler F.E."/>
        </authorList>
    </citation>
    <scope>NUCLEOTIDE SEQUENCE [LARGE SCALE GENOMIC DNA]</scope>
    <source>
        <strain evidence="2 3">ATCC BAA-841</strain>
    </source>
</reference>
<dbReference type="Pfam" id="PF08668">
    <property type="entry name" value="HDOD"/>
    <property type="match status" value="1"/>
</dbReference>
<organism evidence="2 3">
    <name type="scientific">Dechloromonas denitrificans</name>
    <dbReference type="NCBI Taxonomy" id="281362"/>
    <lineage>
        <taxon>Bacteria</taxon>
        <taxon>Pseudomonadati</taxon>
        <taxon>Pseudomonadota</taxon>
        <taxon>Betaproteobacteria</taxon>
        <taxon>Rhodocyclales</taxon>
        <taxon>Azonexaceae</taxon>
        <taxon>Dechloromonas</taxon>
    </lineage>
</organism>
<dbReference type="PANTHER" id="PTHR33525">
    <property type="match status" value="1"/>
</dbReference>
<dbReference type="PANTHER" id="PTHR33525:SF4">
    <property type="entry name" value="CYCLIC DI-GMP PHOSPHODIESTERASE CDGJ"/>
    <property type="match status" value="1"/>
</dbReference>
<name>A0A133XNP8_9RHOO</name>
<sequence>MFSLKKLFGGKTENAAPAAAAPPVPVDAPPSDSISAFLRREAMFDRQNRLSAHLFSLQKSSLFADAPRDIQRQVDARLLAILAASPDAWNTQFAFLPLGSGSLDLTAVDRLPTRNVGLLVQLAPDEDDQAALIIRLATLRERGLKIGIFRQPRHPLFAAAILQADLGVLNVNGHEAGTVRDFSAALRASEREQPMQLLALNIETPDEHRLCQQWHFDFFHGPFAVNAPPRPESAQADPHKIQLLHLLHLVQGEAETGELAEAMKQDPLLTFRILRYLNSPTLGLSHRIDSIGQALIILGRQRLTRWLSVLLFSVREPNFADWMLVESALTRGRLMEELGAELLPDQAHDPLFLTGIFSCLDRLLRRPLADIIHDLPISDDIRSALLERQGPFAGLLAIAEASEAFDVVRMQNAAQAVSLDPASVNRALLAATAWASEVTEHWE</sequence>
<dbReference type="STRING" id="281362.AT959_02495"/>
<dbReference type="RefSeq" id="WP_066880193.1">
    <property type="nucleotide sequence ID" value="NZ_LODL01000005.1"/>
</dbReference>
<dbReference type="PROSITE" id="PS51833">
    <property type="entry name" value="HDOD"/>
    <property type="match status" value="1"/>
</dbReference>
<dbReference type="AlphaFoldDB" id="A0A133XNP8"/>
<feature type="domain" description="HDOD" evidence="1">
    <location>
        <begin position="236"/>
        <end position="423"/>
    </location>
</feature>
<keyword evidence="3" id="KW-1185">Reference proteome</keyword>
<proteinExistence type="predicted"/>
<dbReference type="InterPro" id="IPR013976">
    <property type="entry name" value="HDOD"/>
</dbReference>
<dbReference type="Proteomes" id="UP000070186">
    <property type="component" value="Unassembled WGS sequence"/>
</dbReference>
<evidence type="ECO:0000259" key="1">
    <source>
        <dbReference type="PROSITE" id="PS51833"/>
    </source>
</evidence>
<accession>A0A133XNP8</accession>
<dbReference type="InterPro" id="IPR052340">
    <property type="entry name" value="RNase_Y/CdgJ"/>
</dbReference>
<evidence type="ECO:0000313" key="2">
    <source>
        <dbReference type="EMBL" id="KXB32569.1"/>
    </source>
</evidence>
<gene>
    <name evidence="2" type="ORF">AT959_02495</name>
</gene>
<comment type="caution">
    <text evidence="2">The sequence shown here is derived from an EMBL/GenBank/DDBJ whole genome shotgun (WGS) entry which is preliminary data.</text>
</comment>
<protein>
    <recommendedName>
        <fullName evidence="1">HDOD domain-containing protein</fullName>
    </recommendedName>
</protein>
<evidence type="ECO:0000313" key="3">
    <source>
        <dbReference type="Proteomes" id="UP000070186"/>
    </source>
</evidence>
<dbReference type="EMBL" id="LODL01000005">
    <property type="protein sequence ID" value="KXB32569.1"/>
    <property type="molecule type" value="Genomic_DNA"/>
</dbReference>
<dbReference type="Gene3D" id="1.10.3210.10">
    <property type="entry name" value="Hypothetical protein af1432"/>
    <property type="match status" value="1"/>
</dbReference>